<accession>A0A134A8W1</accession>
<reference evidence="3" key="1">
    <citation type="submission" date="2016-01" db="EMBL/GenBank/DDBJ databases">
        <authorList>
            <person name="Mitreva M."/>
            <person name="Pepin K.H."/>
            <person name="Mihindukulasuriya K.A."/>
            <person name="Fulton R."/>
            <person name="Fronick C."/>
            <person name="O'Laughlin M."/>
            <person name="Miner T."/>
            <person name="Herter B."/>
            <person name="Rosa B.A."/>
            <person name="Cordes M."/>
            <person name="Tomlinson C."/>
            <person name="Wollam A."/>
            <person name="Palsikar V.B."/>
            <person name="Mardis E.R."/>
            <person name="Wilson R.K."/>
        </authorList>
    </citation>
    <scope>NUCLEOTIDE SEQUENCE [LARGE SCALE GENOMIC DNA]</scope>
    <source>
        <strain evidence="3">KA00185</strain>
    </source>
</reference>
<sequence length="46" mass="5550">MSCFFFNFFSLIILVFCSCIFKFFVIDFSRIILNLKSVKLCKRKEI</sequence>
<comment type="caution">
    <text evidence="2">The sequence shown here is derived from an EMBL/GenBank/DDBJ whole genome shotgun (WGS) entry which is preliminary data.</text>
</comment>
<proteinExistence type="predicted"/>
<gene>
    <name evidence="2" type="ORF">HMPREF3180_01466</name>
</gene>
<keyword evidence="3" id="KW-1185">Reference proteome</keyword>
<keyword evidence="1" id="KW-0812">Transmembrane</keyword>
<dbReference type="STRING" id="157687.HMPREF3180_01466"/>
<dbReference type="Proteomes" id="UP000070483">
    <property type="component" value="Unassembled WGS sequence"/>
</dbReference>
<evidence type="ECO:0000256" key="1">
    <source>
        <dbReference type="SAM" id="Phobius"/>
    </source>
</evidence>
<protein>
    <submittedName>
        <fullName evidence="2">Uncharacterized protein</fullName>
    </submittedName>
</protein>
<keyword evidence="1" id="KW-0472">Membrane</keyword>
<feature type="transmembrane region" description="Helical" evidence="1">
    <location>
        <begin position="6"/>
        <end position="26"/>
    </location>
</feature>
<evidence type="ECO:0000313" key="3">
    <source>
        <dbReference type="Proteomes" id="UP000070483"/>
    </source>
</evidence>
<name>A0A134A8W1_9FUSO</name>
<evidence type="ECO:0000313" key="2">
    <source>
        <dbReference type="EMBL" id="KXB64136.1"/>
    </source>
</evidence>
<keyword evidence="1" id="KW-1133">Transmembrane helix</keyword>
<dbReference type="PATRIC" id="fig|157687.3.peg.1460"/>
<organism evidence="2 3">
    <name type="scientific">Leptotrichia wadei</name>
    <dbReference type="NCBI Taxonomy" id="157687"/>
    <lineage>
        <taxon>Bacteria</taxon>
        <taxon>Fusobacteriati</taxon>
        <taxon>Fusobacteriota</taxon>
        <taxon>Fusobacteriia</taxon>
        <taxon>Fusobacteriales</taxon>
        <taxon>Leptotrichiaceae</taxon>
        <taxon>Leptotrichia</taxon>
    </lineage>
</organism>
<dbReference type="EMBL" id="LSDD01000104">
    <property type="protein sequence ID" value="KXB64136.1"/>
    <property type="molecule type" value="Genomic_DNA"/>
</dbReference>
<dbReference type="AlphaFoldDB" id="A0A134A8W1"/>